<keyword evidence="4 9" id="KW-0560">Oxidoreductase</keyword>
<dbReference type="InterPro" id="IPR047109">
    <property type="entry name" value="CAD-like"/>
</dbReference>
<dbReference type="EMBL" id="JAUSUZ010000001">
    <property type="protein sequence ID" value="MDQ0365016.1"/>
    <property type="molecule type" value="Genomic_DNA"/>
</dbReference>
<dbReference type="Gene3D" id="3.40.50.720">
    <property type="entry name" value="NAD(P)-binding Rossmann-like Domain"/>
    <property type="match status" value="1"/>
</dbReference>
<dbReference type="InterPro" id="IPR013154">
    <property type="entry name" value="ADH-like_N"/>
</dbReference>
<dbReference type="Proteomes" id="UP001240236">
    <property type="component" value="Unassembled WGS sequence"/>
</dbReference>
<evidence type="ECO:0000256" key="2">
    <source>
        <dbReference type="ARBA" id="ARBA00022723"/>
    </source>
</evidence>
<evidence type="ECO:0000256" key="3">
    <source>
        <dbReference type="ARBA" id="ARBA00022833"/>
    </source>
</evidence>
<organism evidence="9 10">
    <name type="scientific">Catenuloplanes indicus</name>
    <dbReference type="NCBI Taxonomy" id="137267"/>
    <lineage>
        <taxon>Bacteria</taxon>
        <taxon>Bacillati</taxon>
        <taxon>Actinomycetota</taxon>
        <taxon>Actinomycetes</taxon>
        <taxon>Micromonosporales</taxon>
        <taxon>Micromonosporaceae</taxon>
        <taxon>Catenuloplanes</taxon>
    </lineage>
</organism>
<comment type="caution">
    <text evidence="9">The sequence shown here is derived from an EMBL/GenBank/DDBJ whole genome shotgun (WGS) entry which is preliminary data.</text>
</comment>
<dbReference type="SUPFAM" id="SSF51735">
    <property type="entry name" value="NAD(P)-binding Rossmann-fold domains"/>
    <property type="match status" value="1"/>
</dbReference>
<keyword evidence="2 7" id="KW-0479">Metal-binding</keyword>
<dbReference type="InterPro" id="IPR013149">
    <property type="entry name" value="ADH-like_C"/>
</dbReference>
<dbReference type="GO" id="GO:0008106">
    <property type="term" value="F:alcohol dehydrogenase (NADP+) activity"/>
    <property type="evidence" value="ECO:0007669"/>
    <property type="project" value="UniProtKB-EC"/>
</dbReference>
<reference evidence="9 10" key="1">
    <citation type="submission" date="2023-07" db="EMBL/GenBank/DDBJ databases">
        <title>Sequencing the genomes of 1000 actinobacteria strains.</title>
        <authorList>
            <person name="Klenk H.-P."/>
        </authorList>
    </citation>
    <scope>NUCLEOTIDE SEQUENCE [LARGE SCALE GENOMIC DNA]</scope>
    <source>
        <strain evidence="9 10">DSM 44709</strain>
    </source>
</reference>
<dbReference type="GO" id="GO:0008270">
    <property type="term" value="F:zinc ion binding"/>
    <property type="evidence" value="ECO:0007669"/>
    <property type="project" value="InterPro"/>
</dbReference>
<dbReference type="InterPro" id="IPR029752">
    <property type="entry name" value="D-isomer_DH_CS1"/>
</dbReference>
<dbReference type="InterPro" id="IPR036291">
    <property type="entry name" value="NAD(P)-bd_dom_sf"/>
</dbReference>
<dbReference type="InterPro" id="IPR011032">
    <property type="entry name" value="GroES-like_sf"/>
</dbReference>
<dbReference type="AlphaFoldDB" id="A0AAE3VWC1"/>
<sequence length="339" mass="35407">MRETTGMALLSPGGVWAPFTFGRRDLRPDDIAVRVTWCGVCHTDLHAAQGLAEGAPPLVPGHEFVGEVAAVGTDVTAFRVGDPVAVGGIVDSCGVCAACRAGEEVFCAEYPAETYGGGTHGGYAREYVLRASFAYPLPAGLDPAGAAPLMCAGISTFAPLRHWGVGPGQRVGVVGLGGLGHLAVKFATALGAAVTVFTTSPGKEEAARELGAAGVVPSTSPEAMAEQAGRFDFILDTVPVKHDPTPYLRALRIDGTLCMLGIPDRYEPEPLAMAFGRKRLTASAGGGRARTREMLAFAARHGITADVEKVPAREVGTALDRLARNDVRWRFVLDLTDLG</sequence>
<name>A0AAE3VWC1_9ACTN</name>
<comment type="cofactor">
    <cofactor evidence="1 7">
        <name>Zn(2+)</name>
        <dbReference type="ChEBI" id="CHEBI:29105"/>
    </cofactor>
</comment>
<dbReference type="SUPFAM" id="SSF50129">
    <property type="entry name" value="GroES-like"/>
    <property type="match status" value="1"/>
</dbReference>
<comment type="similarity">
    <text evidence="7">Belongs to the zinc-containing alcohol dehydrogenase family.</text>
</comment>
<dbReference type="FunFam" id="3.40.50.720:FF:000022">
    <property type="entry name" value="Cinnamyl alcohol dehydrogenase"/>
    <property type="match status" value="1"/>
</dbReference>
<dbReference type="PANTHER" id="PTHR42683">
    <property type="entry name" value="ALDEHYDE REDUCTASE"/>
    <property type="match status" value="1"/>
</dbReference>
<dbReference type="PROSITE" id="PS00065">
    <property type="entry name" value="D_2_HYDROXYACID_DH_1"/>
    <property type="match status" value="1"/>
</dbReference>
<comment type="catalytic activity">
    <reaction evidence="6">
        <text>a primary alcohol + NADP(+) = an aldehyde + NADPH + H(+)</text>
        <dbReference type="Rhea" id="RHEA:15937"/>
        <dbReference type="ChEBI" id="CHEBI:15378"/>
        <dbReference type="ChEBI" id="CHEBI:15734"/>
        <dbReference type="ChEBI" id="CHEBI:17478"/>
        <dbReference type="ChEBI" id="CHEBI:57783"/>
        <dbReference type="ChEBI" id="CHEBI:58349"/>
        <dbReference type="EC" id="1.1.1.2"/>
    </reaction>
</comment>
<evidence type="ECO:0000256" key="1">
    <source>
        <dbReference type="ARBA" id="ARBA00001947"/>
    </source>
</evidence>
<dbReference type="Pfam" id="PF00107">
    <property type="entry name" value="ADH_zinc_N"/>
    <property type="match status" value="1"/>
</dbReference>
<evidence type="ECO:0000256" key="6">
    <source>
        <dbReference type="ARBA" id="ARBA00048262"/>
    </source>
</evidence>
<accession>A0AAE3VWC1</accession>
<dbReference type="CDD" id="cd05283">
    <property type="entry name" value="CAD1"/>
    <property type="match status" value="1"/>
</dbReference>
<dbReference type="Gene3D" id="3.90.180.10">
    <property type="entry name" value="Medium-chain alcohol dehydrogenases, catalytic domain"/>
    <property type="match status" value="1"/>
</dbReference>
<proteinExistence type="inferred from homology"/>
<evidence type="ECO:0000313" key="9">
    <source>
        <dbReference type="EMBL" id="MDQ0365016.1"/>
    </source>
</evidence>
<evidence type="ECO:0000313" key="10">
    <source>
        <dbReference type="Proteomes" id="UP001240236"/>
    </source>
</evidence>
<evidence type="ECO:0000256" key="7">
    <source>
        <dbReference type="RuleBase" id="RU361277"/>
    </source>
</evidence>
<evidence type="ECO:0000256" key="4">
    <source>
        <dbReference type="ARBA" id="ARBA00023002"/>
    </source>
</evidence>
<protein>
    <recommendedName>
        <fullName evidence="5">alcohol dehydrogenase (NADP(+))</fullName>
        <ecNumber evidence="5">1.1.1.2</ecNumber>
    </recommendedName>
</protein>
<evidence type="ECO:0000256" key="5">
    <source>
        <dbReference type="ARBA" id="ARBA00024074"/>
    </source>
</evidence>
<feature type="domain" description="Enoyl reductase (ER)" evidence="8">
    <location>
        <begin position="13"/>
        <end position="333"/>
    </location>
</feature>
<dbReference type="InterPro" id="IPR020843">
    <property type="entry name" value="ER"/>
</dbReference>
<evidence type="ECO:0000259" key="8">
    <source>
        <dbReference type="SMART" id="SM00829"/>
    </source>
</evidence>
<dbReference type="InterPro" id="IPR002328">
    <property type="entry name" value="ADH_Zn_CS"/>
</dbReference>
<dbReference type="Pfam" id="PF08240">
    <property type="entry name" value="ADH_N"/>
    <property type="match status" value="1"/>
</dbReference>
<keyword evidence="3 7" id="KW-0862">Zinc</keyword>
<dbReference type="PROSITE" id="PS00059">
    <property type="entry name" value="ADH_ZINC"/>
    <property type="match status" value="1"/>
</dbReference>
<dbReference type="SMART" id="SM00829">
    <property type="entry name" value="PKS_ER"/>
    <property type="match status" value="1"/>
</dbReference>
<keyword evidence="10" id="KW-1185">Reference proteome</keyword>
<dbReference type="EC" id="1.1.1.2" evidence="5"/>
<dbReference type="RefSeq" id="WP_307237083.1">
    <property type="nucleotide sequence ID" value="NZ_JAUSUZ010000001.1"/>
</dbReference>
<gene>
    <name evidence="9" type="ORF">J2S42_001685</name>
</gene>